<keyword evidence="3" id="KW-0689">Ribosomal protein</keyword>
<dbReference type="SMART" id="SM00978">
    <property type="entry name" value="Tim44"/>
    <property type="match status" value="1"/>
</dbReference>
<comment type="similarity">
    <text evidence="6">Belongs to the mitochondrion-specific ribosomal protein mL45 family.</text>
</comment>
<dbReference type="EMBL" id="JANBPT010000087">
    <property type="protein sequence ID" value="KAJ1928133.1"/>
    <property type="molecule type" value="Genomic_DNA"/>
</dbReference>
<evidence type="ECO:0000256" key="3">
    <source>
        <dbReference type="ARBA" id="ARBA00022980"/>
    </source>
</evidence>
<comment type="caution">
    <text evidence="10">The sequence shown here is derived from an EMBL/GenBank/DDBJ whole genome shotgun (WGS) entry which is preliminary data.</text>
</comment>
<evidence type="ECO:0000256" key="4">
    <source>
        <dbReference type="ARBA" id="ARBA00023128"/>
    </source>
</evidence>
<dbReference type="InterPro" id="IPR032710">
    <property type="entry name" value="NTF2-like_dom_sf"/>
</dbReference>
<dbReference type="Gene3D" id="3.10.450.240">
    <property type="match status" value="1"/>
</dbReference>
<evidence type="ECO:0000256" key="5">
    <source>
        <dbReference type="ARBA" id="ARBA00023274"/>
    </source>
</evidence>
<keyword evidence="11" id="KW-1185">Reference proteome</keyword>
<dbReference type="PANTHER" id="PTHR28554">
    <property type="entry name" value="39S RIBOSOMAL PROTEIN L45, MITOCHONDRIAL"/>
    <property type="match status" value="1"/>
</dbReference>
<keyword evidence="2" id="KW-0809">Transit peptide</keyword>
<keyword evidence="5" id="KW-0687">Ribonucleoprotein</keyword>
<dbReference type="OrthoDB" id="19619at2759"/>
<gene>
    <name evidence="10" type="ORF">IWQ60_002343</name>
</gene>
<reference evidence="10" key="1">
    <citation type="submission" date="2022-07" db="EMBL/GenBank/DDBJ databases">
        <title>Phylogenomic reconstructions and comparative analyses of Kickxellomycotina fungi.</title>
        <authorList>
            <person name="Reynolds N.K."/>
            <person name="Stajich J.E."/>
            <person name="Barry K."/>
            <person name="Grigoriev I.V."/>
            <person name="Crous P."/>
            <person name="Smith M.E."/>
        </authorList>
    </citation>
    <scope>NUCLEOTIDE SEQUENCE</scope>
    <source>
        <strain evidence="10">RSA 861</strain>
    </source>
</reference>
<name>A0A9W8E1Q9_9FUNG</name>
<dbReference type="GO" id="GO:0005840">
    <property type="term" value="C:ribosome"/>
    <property type="evidence" value="ECO:0007669"/>
    <property type="project" value="UniProtKB-KW"/>
</dbReference>
<comment type="subcellular location">
    <subcellularLocation>
        <location evidence="1">Mitochondrion</location>
    </subcellularLocation>
</comment>
<dbReference type="Pfam" id="PF04280">
    <property type="entry name" value="Tim44"/>
    <property type="match status" value="1"/>
</dbReference>
<evidence type="ECO:0000256" key="1">
    <source>
        <dbReference type="ARBA" id="ARBA00004173"/>
    </source>
</evidence>
<dbReference type="InterPro" id="IPR051975">
    <property type="entry name" value="mtLSU_mL45"/>
</dbReference>
<dbReference type="GO" id="GO:0005739">
    <property type="term" value="C:mitochondrion"/>
    <property type="evidence" value="ECO:0007669"/>
    <property type="project" value="UniProtKB-SubCell"/>
</dbReference>
<evidence type="ECO:0000313" key="11">
    <source>
        <dbReference type="Proteomes" id="UP001150569"/>
    </source>
</evidence>
<evidence type="ECO:0000313" key="10">
    <source>
        <dbReference type="EMBL" id="KAJ1928133.1"/>
    </source>
</evidence>
<feature type="domain" description="Tim44-like" evidence="9">
    <location>
        <begin position="97"/>
        <end position="243"/>
    </location>
</feature>
<dbReference type="SUPFAM" id="SSF54427">
    <property type="entry name" value="NTF2-like"/>
    <property type="match status" value="1"/>
</dbReference>
<proteinExistence type="inferred from homology"/>
<dbReference type="InterPro" id="IPR007379">
    <property type="entry name" value="Tim44-like_dom"/>
</dbReference>
<evidence type="ECO:0000256" key="7">
    <source>
        <dbReference type="ARBA" id="ARBA00039448"/>
    </source>
</evidence>
<evidence type="ECO:0000259" key="9">
    <source>
        <dbReference type="SMART" id="SM00978"/>
    </source>
</evidence>
<evidence type="ECO:0000256" key="2">
    <source>
        <dbReference type="ARBA" id="ARBA00022946"/>
    </source>
</evidence>
<dbReference type="PANTHER" id="PTHR28554:SF1">
    <property type="entry name" value="LARGE RIBOSOMAL SUBUNIT PROTEIN ML45"/>
    <property type="match status" value="1"/>
</dbReference>
<protein>
    <recommendedName>
        <fullName evidence="7">Large ribosomal subunit protein mL45</fullName>
    </recommendedName>
    <alternativeName>
        <fullName evidence="8">39S ribosomal protein L45, mitochondrial</fullName>
    </alternativeName>
</protein>
<organism evidence="10 11">
    <name type="scientific">Tieghemiomyces parasiticus</name>
    <dbReference type="NCBI Taxonomy" id="78921"/>
    <lineage>
        <taxon>Eukaryota</taxon>
        <taxon>Fungi</taxon>
        <taxon>Fungi incertae sedis</taxon>
        <taxon>Zoopagomycota</taxon>
        <taxon>Kickxellomycotina</taxon>
        <taxon>Dimargaritomycetes</taxon>
        <taxon>Dimargaritales</taxon>
        <taxon>Dimargaritaceae</taxon>
        <taxon>Tieghemiomyces</taxon>
    </lineage>
</organism>
<accession>A0A9W8E1Q9</accession>
<dbReference type="AlphaFoldDB" id="A0A9W8E1Q9"/>
<evidence type="ECO:0000256" key="6">
    <source>
        <dbReference type="ARBA" id="ARBA00038073"/>
    </source>
</evidence>
<dbReference type="GO" id="GO:1990904">
    <property type="term" value="C:ribonucleoprotein complex"/>
    <property type="evidence" value="ECO:0007669"/>
    <property type="project" value="UniProtKB-KW"/>
</dbReference>
<evidence type="ECO:0000256" key="8">
    <source>
        <dbReference type="ARBA" id="ARBA00043031"/>
    </source>
</evidence>
<dbReference type="Proteomes" id="UP001150569">
    <property type="component" value="Unassembled WGS sequence"/>
</dbReference>
<sequence length="251" mass="28250">MLAPFGRSLAQSQLRTAAFLTGNIARRHPGAFAVTLTQGDRFYAAGPSMQQRVVYNDFGVLNAFVPVTQTPKPSLFSKVGLKYRLKQVTCFARTSMSMASLKWKMGRKFQVEQFKKETAALYEVMNEAFASGDRSLLQHLCSPVLVAKLKADIKRRKVTLKWKSHGEVESPRIVSVTNANLSENDSVTQVVMRLHTKQSMAVYNDKGVCISNNEKNPVDVIENIVFQTQFGKVDYWIIYGKLEETSPEVFK</sequence>
<keyword evidence="4" id="KW-0496">Mitochondrion</keyword>